<gene>
    <name evidence="2" type="ORF">DFR29_103115</name>
</gene>
<evidence type="ECO:0000313" key="2">
    <source>
        <dbReference type="EMBL" id="TDR46581.1"/>
    </source>
</evidence>
<evidence type="ECO:0000256" key="1">
    <source>
        <dbReference type="SAM" id="SignalP"/>
    </source>
</evidence>
<dbReference type="EMBL" id="SNZH01000003">
    <property type="protein sequence ID" value="TDR46581.1"/>
    <property type="molecule type" value="Genomic_DNA"/>
</dbReference>
<reference evidence="2 3" key="1">
    <citation type="submission" date="2019-03" db="EMBL/GenBank/DDBJ databases">
        <title>Genomic Encyclopedia of Type Strains, Phase IV (KMG-IV): sequencing the most valuable type-strain genomes for metagenomic binning, comparative biology and taxonomic classification.</title>
        <authorList>
            <person name="Goeker M."/>
        </authorList>
    </citation>
    <scope>NUCLEOTIDE SEQUENCE [LARGE SCALE GENOMIC DNA]</scope>
    <source>
        <strain evidence="2 3">DSM 21667</strain>
    </source>
</reference>
<evidence type="ECO:0000313" key="3">
    <source>
        <dbReference type="Proteomes" id="UP000295293"/>
    </source>
</evidence>
<proteinExistence type="predicted"/>
<feature type="signal peptide" evidence="1">
    <location>
        <begin position="1"/>
        <end position="17"/>
    </location>
</feature>
<name>A0A4R6Z4K9_9GAMM</name>
<keyword evidence="1" id="KW-0732">Signal</keyword>
<dbReference type="SUPFAM" id="SSF69318">
    <property type="entry name" value="Integrin alpha N-terminal domain"/>
    <property type="match status" value="1"/>
</dbReference>
<dbReference type="RefSeq" id="WP_133817721.1">
    <property type="nucleotide sequence ID" value="NZ_SNZH01000003.1"/>
</dbReference>
<comment type="caution">
    <text evidence="2">The sequence shown here is derived from an EMBL/GenBank/DDBJ whole genome shotgun (WGS) entry which is preliminary data.</text>
</comment>
<dbReference type="InterPro" id="IPR028994">
    <property type="entry name" value="Integrin_alpha_N"/>
</dbReference>
<protein>
    <recommendedName>
        <fullName evidence="4">VCBS repeat protein</fullName>
    </recommendedName>
</protein>
<dbReference type="Proteomes" id="UP000295293">
    <property type="component" value="Unassembled WGS sequence"/>
</dbReference>
<organism evidence="2 3">
    <name type="scientific">Tahibacter aquaticus</name>
    <dbReference type="NCBI Taxonomy" id="520092"/>
    <lineage>
        <taxon>Bacteria</taxon>
        <taxon>Pseudomonadati</taxon>
        <taxon>Pseudomonadota</taxon>
        <taxon>Gammaproteobacteria</taxon>
        <taxon>Lysobacterales</taxon>
        <taxon>Rhodanobacteraceae</taxon>
        <taxon>Tahibacter</taxon>
    </lineage>
</organism>
<keyword evidence="3" id="KW-1185">Reference proteome</keyword>
<dbReference type="AlphaFoldDB" id="A0A4R6Z4K9"/>
<evidence type="ECO:0008006" key="4">
    <source>
        <dbReference type="Google" id="ProtNLM"/>
    </source>
</evidence>
<feature type="chain" id="PRO_5020746516" description="VCBS repeat protein" evidence="1">
    <location>
        <begin position="18"/>
        <end position="227"/>
    </location>
</feature>
<sequence>MKTLAAVLLVLSTAALADPQLSLPGAGLDASEVHFRDGQSVLALVVGGGRARLQRVRVKIDVVEAAIGDDPDGDLGRNVSAQGIEPLVFLDGIKGLRHGPVAVAVSGTENLSVQKDLGFALGDTDYRLETRCSAQDSYIRCEISLASSGGTQFLFDAPGGTQLNGVVEFAGAQPALLFAGDLDGDGRVDLLMDATNSYNSRPTLYLSGAAKKGEQVREVAHQVHYSC</sequence>
<accession>A0A4R6Z4K9</accession>